<gene>
    <name evidence="1" type="ORF">RRF57_002355</name>
</gene>
<sequence>MQLAYHKAFDVFMGKKMHFDLWTAVKCVFEFSPRPSCYAEFDGIPRPAGYIPDKVTNLDCGEVKFVKPIDKQCELNRLAAVLKKKIK</sequence>
<evidence type="ECO:0000313" key="2">
    <source>
        <dbReference type="Proteomes" id="UP001305414"/>
    </source>
</evidence>
<protein>
    <submittedName>
        <fullName evidence="1">Uncharacterized protein</fullName>
    </submittedName>
</protein>
<accession>A0AAN7U674</accession>
<reference evidence="1 2" key="1">
    <citation type="submission" date="2023-10" db="EMBL/GenBank/DDBJ databases">
        <title>Draft genome sequence of Xylaria bambusicola isolate GMP-LS, the root and basal stem rot pathogen of sugarcane in Indonesia.</title>
        <authorList>
            <person name="Selvaraj P."/>
            <person name="Muralishankar V."/>
            <person name="Muruganantham S."/>
            <person name="Sp S."/>
            <person name="Haryani S."/>
            <person name="Lau K.J.X."/>
            <person name="Naqvi N.I."/>
        </authorList>
    </citation>
    <scope>NUCLEOTIDE SEQUENCE [LARGE SCALE GENOMIC DNA]</scope>
    <source>
        <strain evidence="1">GMP-LS</strain>
    </source>
</reference>
<proteinExistence type="predicted"/>
<organism evidence="1 2">
    <name type="scientific">Xylaria bambusicola</name>
    <dbReference type="NCBI Taxonomy" id="326684"/>
    <lineage>
        <taxon>Eukaryota</taxon>
        <taxon>Fungi</taxon>
        <taxon>Dikarya</taxon>
        <taxon>Ascomycota</taxon>
        <taxon>Pezizomycotina</taxon>
        <taxon>Sordariomycetes</taxon>
        <taxon>Xylariomycetidae</taxon>
        <taxon>Xylariales</taxon>
        <taxon>Xylariaceae</taxon>
        <taxon>Xylaria</taxon>
    </lineage>
</organism>
<dbReference type="EMBL" id="JAWHQM010000004">
    <property type="protein sequence ID" value="KAK5626640.1"/>
    <property type="molecule type" value="Genomic_DNA"/>
</dbReference>
<comment type="caution">
    <text evidence="1">The sequence shown here is derived from an EMBL/GenBank/DDBJ whole genome shotgun (WGS) entry which is preliminary data.</text>
</comment>
<evidence type="ECO:0000313" key="1">
    <source>
        <dbReference type="EMBL" id="KAK5626640.1"/>
    </source>
</evidence>
<dbReference type="AlphaFoldDB" id="A0AAN7U674"/>
<name>A0AAN7U674_9PEZI</name>
<keyword evidence="2" id="KW-1185">Reference proteome</keyword>
<dbReference type="Proteomes" id="UP001305414">
    <property type="component" value="Unassembled WGS sequence"/>
</dbReference>